<keyword evidence="1" id="KW-0472">Membrane</keyword>
<dbReference type="GeneID" id="31486441"/>
<feature type="transmembrane region" description="Helical" evidence="1">
    <location>
        <begin position="161"/>
        <end position="181"/>
    </location>
</feature>
<feature type="transmembrane region" description="Helical" evidence="1">
    <location>
        <begin position="25"/>
        <end position="47"/>
    </location>
</feature>
<dbReference type="RefSeq" id="WP_012340758.1">
    <property type="nucleotide sequence ID" value="NZ_CP018802.1"/>
</dbReference>
<dbReference type="PANTHER" id="PTHR40078">
    <property type="entry name" value="INTEGRAL MEMBRANE PROTEIN-RELATED"/>
    <property type="match status" value="1"/>
</dbReference>
<keyword evidence="1" id="KW-1133">Transmembrane helix</keyword>
<evidence type="ECO:0000256" key="1">
    <source>
        <dbReference type="SAM" id="Phobius"/>
    </source>
</evidence>
<protein>
    <submittedName>
        <fullName evidence="2">YitT family protein</fullName>
    </submittedName>
</protein>
<dbReference type="Pfam" id="PF19700">
    <property type="entry name" value="DUF6198"/>
    <property type="match status" value="1"/>
</dbReference>
<feature type="transmembrane region" description="Helical" evidence="1">
    <location>
        <begin position="187"/>
        <end position="208"/>
    </location>
</feature>
<keyword evidence="1" id="KW-0812">Transmembrane</keyword>
<organism evidence="2 3">
    <name type="scientific">Histophilus somni</name>
    <name type="common">Haemophilus somnus</name>
    <dbReference type="NCBI Taxonomy" id="731"/>
    <lineage>
        <taxon>Bacteria</taxon>
        <taxon>Pseudomonadati</taxon>
        <taxon>Pseudomonadota</taxon>
        <taxon>Gammaproteobacteria</taxon>
        <taxon>Pasteurellales</taxon>
        <taxon>Pasteurellaceae</taxon>
        <taxon>Histophilus</taxon>
    </lineage>
</organism>
<dbReference type="InterPro" id="IPR038750">
    <property type="entry name" value="YczE/YyaS-like"/>
</dbReference>
<feature type="transmembrane region" description="Helical" evidence="1">
    <location>
        <begin position="117"/>
        <end position="140"/>
    </location>
</feature>
<proteinExistence type="predicted"/>
<reference evidence="2 3" key="1">
    <citation type="submission" date="2020-12" db="EMBL/GenBank/DDBJ databases">
        <title>ASc-MMNZ-VFA-070.</title>
        <authorList>
            <person name="Schryvers A."/>
            <person name="Mostafa Nazari M."/>
            <person name="Farshchi Andisi V."/>
            <person name="Timsit E."/>
            <person name="Walter Morck D."/>
        </authorList>
    </citation>
    <scope>NUCLEOTIDE SEQUENCE [LARGE SCALE GENOMIC DNA]</scope>
    <source>
        <strain evidence="2 3">ASc-MMNZ-VFA-070</strain>
    </source>
</reference>
<dbReference type="PANTHER" id="PTHR40078:SF1">
    <property type="entry name" value="INTEGRAL MEMBRANE PROTEIN"/>
    <property type="match status" value="1"/>
</dbReference>
<sequence>MKKFNELPQTPWAAKSLWEIETKSLLVLCFSLSLLGIGDGLLVLSNLGSAPWTVLSQGIALQAQFSVGWASFIVSILVMLMWIPLRLKVGFGTILNVVLIALFLGLSIFYISPPSSLLARFCYLITGIIFFGIGTAFYLTCHQGAGPRDGLMVGLCHRFKLRIGIVRTLMEVSVCFLGFLLGGTVGIGTLLFATSIGWIIQLGVYFIMKLNKSV</sequence>
<dbReference type="EMBL" id="CP066558">
    <property type="protein sequence ID" value="QQF82636.1"/>
    <property type="molecule type" value="Genomic_DNA"/>
</dbReference>
<dbReference type="Proteomes" id="UP000595373">
    <property type="component" value="Chromosome"/>
</dbReference>
<name>A0A9Q6Z1Z6_HISSO</name>
<feature type="transmembrane region" description="Helical" evidence="1">
    <location>
        <begin position="89"/>
        <end position="111"/>
    </location>
</feature>
<feature type="transmembrane region" description="Helical" evidence="1">
    <location>
        <begin position="59"/>
        <end position="82"/>
    </location>
</feature>
<gene>
    <name evidence="2" type="ORF">JFL49_01575</name>
</gene>
<evidence type="ECO:0000313" key="2">
    <source>
        <dbReference type="EMBL" id="QQF82636.1"/>
    </source>
</evidence>
<keyword evidence="3" id="KW-1185">Reference proteome</keyword>
<evidence type="ECO:0000313" key="3">
    <source>
        <dbReference type="Proteomes" id="UP000595373"/>
    </source>
</evidence>
<dbReference type="AlphaFoldDB" id="A0A9Q6Z1Z6"/>
<accession>A0A9Q6Z1Z6</accession>